<organism evidence="2">
    <name type="scientific">Mytilinidion resinicola</name>
    <dbReference type="NCBI Taxonomy" id="574789"/>
    <lineage>
        <taxon>Eukaryota</taxon>
        <taxon>Fungi</taxon>
        <taxon>Dikarya</taxon>
        <taxon>Ascomycota</taxon>
        <taxon>Pezizomycotina</taxon>
        <taxon>Dothideomycetes</taxon>
        <taxon>Pleosporomycetidae</taxon>
        <taxon>Mytilinidiales</taxon>
        <taxon>Mytilinidiaceae</taxon>
        <taxon>Mytilinidion</taxon>
    </lineage>
</organism>
<evidence type="ECO:0000313" key="4">
    <source>
        <dbReference type="RefSeq" id="XP_033572625.1"/>
    </source>
</evidence>
<dbReference type="GeneID" id="54461712"/>
<evidence type="ECO:0000313" key="2">
    <source>
        <dbReference type="EMBL" id="KAF2805661.1"/>
    </source>
</evidence>
<reference evidence="4" key="3">
    <citation type="submission" date="2025-04" db="UniProtKB">
        <authorList>
            <consortium name="RefSeq"/>
        </authorList>
    </citation>
    <scope>IDENTIFICATION</scope>
    <source>
        <strain evidence="4">CBS 304.34</strain>
    </source>
</reference>
<evidence type="ECO:0000313" key="3">
    <source>
        <dbReference type="Proteomes" id="UP000504636"/>
    </source>
</evidence>
<reference evidence="2 4" key="1">
    <citation type="journal article" date="2020" name="Stud. Mycol.">
        <title>101 Dothideomycetes genomes: a test case for predicting lifestyles and emergence of pathogens.</title>
        <authorList>
            <person name="Haridas S."/>
            <person name="Albert R."/>
            <person name="Binder M."/>
            <person name="Bloem J."/>
            <person name="Labutti K."/>
            <person name="Salamov A."/>
            <person name="Andreopoulos B."/>
            <person name="Baker S."/>
            <person name="Barry K."/>
            <person name="Bills G."/>
            <person name="Bluhm B."/>
            <person name="Cannon C."/>
            <person name="Castanera R."/>
            <person name="Culley D."/>
            <person name="Daum C."/>
            <person name="Ezra D."/>
            <person name="Gonzalez J."/>
            <person name="Henrissat B."/>
            <person name="Kuo A."/>
            <person name="Liang C."/>
            <person name="Lipzen A."/>
            <person name="Lutzoni F."/>
            <person name="Magnuson J."/>
            <person name="Mondo S."/>
            <person name="Nolan M."/>
            <person name="Ohm R."/>
            <person name="Pangilinan J."/>
            <person name="Park H.-J."/>
            <person name="Ramirez L."/>
            <person name="Alfaro M."/>
            <person name="Sun H."/>
            <person name="Tritt A."/>
            <person name="Yoshinaga Y."/>
            <person name="Zwiers L.-H."/>
            <person name="Turgeon B."/>
            <person name="Goodwin S."/>
            <person name="Spatafora J."/>
            <person name="Crous P."/>
            <person name="Grigoriev I."/>
        </authorList>
    </citation>
    <scope>NUCLEOTIDE SEQUENCE</scope>
    <source>
        <strain evidence="2 4">CBS 304.34</strain>
    </source>
</reference>
<evidence type="ECO:0000256" key="1">
    <source>
        <dbReference type="SAM" id="MobiDB-lite"/>
    </source>
</evidence>
<dbReference type="RefSeq" id="XP_033572625.1">
    <property type="nucleotide sequence ID" value="XM_033720819.1"/>
</dbReference>
<keyword evidence="3" id="KW-1185">Reference proteome</keyword>
<proteinExistence type="predicted"/>
<sequence length="51" mass="5726">MQSFPALQQFYAVVPPSLHQSNPRPHELTPGGSNLNPLTYQTTPLPHRVLF</sequence>
<reference evidence="4" key="2">
    <citation type="submission" date="2020-04" db="EMBL/GenBank/DDBJ databases">
        <authorList>
            <consortium name="NCBI Genome Project"/>
        </authorList>
    </citation>
    <scope>NUCLEOTIDE SEQUENCE</scope>
    <source>
        <strain evidence="4">CBS 304.34</strain>
    </source>
</reference>
<dbReference type="Proteomes" id="UP000504636">
    <property type="component" value="Unplaced"/>
</dbReference>
<protein>
    <submittedName>
        <fullName evidence="2 4">Uncharacterized protein</fullName>
    </submittedName>
</protein>
<feature type="region of interest" description="Disordered" evidence="1">
    <location>
        <begin position="15"/>
        <end position="45"/>
    </location>
</feature>
<dbReference type="EMBL" id="MU003709">
    <property type="protein sequence ID" value="KAF2805661.1"/>
    <property type="molecule type" value="Genomic_DNA"/>
</dbReference>
<dbReference type="AlphaFoldDB" id="A0A6A6YA16"/>
<accession>A0A6A6YA16</accession>
<name>A0A6A6YA16_9PEZI</name>
<gene>
    <name evidence="2 4" type="ORF">BDZ99DRAFT_466610</name>
</gene>
<feature type="compositionally biased region" description="Polar residues" evidence="1">
    <location>
        <begin position="31"/>
        <end position="44"/>
    </location>
</feature>